<accession>A0ACB9LNC1</accession>
<dbReference type="Proteomes" id="UP001057402">
    <property type="component" value="Chromosome 11"/>
</dbReference>
<gene>
    <name evidence="1" type="ORF">MLD38_037378</name>
</gene>
<organism evidence="1 2">
    <name type="scientific">Melastoma candidum</name>
    <dbReference type="NCBI Taxonomy" id="119954"/>
    <lineage>
        <taxon>Eukaryota</taxon>
        <taxon>Viridiplantae</taxon>
        <taxon>Streptophyta</taxon>
        <taxon>Embryophyta</taxon>
        <taxon>Tracheophyta</taxon>
        <taxon>Spermatophyta</taxon>
        <taxon>Magnoliopsida</taxon>
        <taxon>eudicotyledons</taxon>
        <taxon>Gunneridae</taxon>
        <taxon>Pentapetalae</taxon>
        <taxon>rosids</taxon>
        <taxon>malvids</taxon>
        <taxon>Myrtales</taxon>
        <taxon>Melastomataceae</taxon>
        <taxon>Melastomatoideae</taxon>
        <taxon>Melastomateae</taxon>
        <taxon>Melastoma</taxon>
    </lineage>
</organism>
<name>A0ACB9LNC1_9MYRT</name>
<evidence type="ECO:0000313" key="2">
    <source>
        <dbReference type="Proteomes" id="UP001057402"/>
    </source>
</evidence>
<proteinExistence type="predicted"/>
<comment type="caution">
    <text evidence="1">The sequence shown here is derived from an EMBL/GenBank/DDBJ whole genome shotgun (WGS) entry which is preliminary data.</text>
</comment>
<dbReference type="EMBL" id="CM042890">
    <property type="protein sequence ID" value="KAI4312573.1"/>
    <property type="molecule type" value="Genomic_DNA"/>
</dbReference>
<sequence>MDDFLKEFFPKVYRGKQMHLHETDYCKYDNRLLTLDGCGFVWAVAMACESWFTFIWILTFSNLGNPIAYRIYPHLLSHREEREFPPIDMFVTTADPASKPPFITANTVLSLLALDYPADKLACFVSDDCCSSLTYCSLREASEFAKSWVPFSKKYRVQTRAPFRYFTDHDSKVESSSEEFR</sequence>
<keyword evidence="2" id="KW-1185">Reference proteome</keyword>
<reference evidence="2" key="1">
    <citation type="journal article" date="2023" name="Front. Plant Sci.">
        <title>Chromosomal-level genome assembly of Melastoma candidum provides insights into trichome evolution.</title>
        <authorList>
            <person name="Zhong Y."/>
            <person name="Wu W."/>
            <person name="Sun C."/>
            <person name="Zou P."/>
            <person name="Liu Y."/>
            <person name="Dai S."/>
            <person name="Zhou R."/>
        </authorList>
    </citation>
    <scope>NUCLEOTIDE SEQUENCE [LARGE SCALE GENOMIC DNA]</scope>
</reference>
<protein>
    <submittedName>
        <fullName evidence="1">Uncharacterized protein</fullName>
    </submittedName>
</protein>
<evidence type="ECO:0000313" key="1">
    <source>
        <dbReference type="EMBL" id="KAI4312573.1"/>
    </source>
</evidence>